<evidence type="ECO:0000256" key="1">
    <source>
        <dbReference type="SAM" id="MobiDB-lite"/>
    </source>
</evidence>
<sequence>MLGSTGKRCYYVRHYYDVSDDEDKTLRNSNCIRRVQWRAPVIQATGRLRLEERLSSGALSCSGLCRSGVRTKFGIDMVLLGEPGTTRSSKEGCTGPGRKRSRSKPPCRSVVGSRL</sequence>
<evidence type="ECO:0000313" key="3">
    <source>
        <dbReference type="Proteomes" id="UP001497482"/>
    </source>
</evidence>
<protein>
    <submittedName>
        <fullName evidence="2">Uncharacterized protein</fullName>
    </submittedName>
</protein>
<dbReference type="AlphaFoldDB" id="A0AAV2JQS0"/>
<reference evidence="2 3" key="1">
    <citation type="submission" date="2024-04" db="EMBL/GenBank/DDBJ databases">
        <authorList>
            <person name="Waldvogel A.-M."/>
            <person name="Schoenle A."/>
        </authorList>
    </citation>
    <scope>NUCLEOTIDE SEQUENCE [LARGE SCALE GENOMIC DNA]</scope>
</reference>
<organism evidence="2 3">
    <name type="scientific">Knipowitschia caucasica</name>
    <name type="common">Caucasian dwarf goby</name>
    <name type="synonym">Pomatoschistus caucasicus</name>
    <dbReference type="NCBI Taxonomy" id="637954"/>
    <lineage>
        <taxon>Eukaryota</taxon>
        <taxon>Metazoa</taxon>
        <taxon>Chordata</taxon>
        <taxon>Craniata</taxon>
        <taxon>Vertebrata</taxon>
        <taxon>Euteleostomi</taxon>
        <taxon>Actinopterygii</taxon>
        <taxon>Neopterygii</taxon>
        <taxon>Teleostei</taxon>
        <taxon>Neoteleostei</taxon>
        <taxon>Acanthomorphata</taxon>
        <taxon>Gobiaria</taxon>
        <taxon>Gobiiformes</taxon>
        <taxon>Gobioidei</taxon>
        <taxon>Gobiidae</taxon>
        <taxon>Gobiinae</taxon>
        <taxon>Knipowitschia</taxon>
    </lineage>
</organism>
<evidence type="ECO:0000313" key="2">
    <source>
        <dbReference type="EMBL" id="CAL1578377.1"/>
    </source>
</evidence>
<name>A0AAV2JQS0_KNICA</name>
<dbReference type="Proteomes" id="UP001497482">
    <property type="component" value="Chromosome 13"/>
</dbReference>
<proteinExistence type="predicted"/>
<feature type="region of interest" description="Disordered" evidence="1">
    <location>
        <begin position="84"/>
        <end position="115"/>
    </location>
</feature>
<gene>
    <name evidence="2" type="ORF">KC01_LOCUS9527</name>
</gene>
<accession>A0AAV2JQS0</accession>
<dbReference type="EMBL" id="OZ035835">
    <property type="protein sequence ID" value="CAL1578377.1"/>
    <property type="molecule type" value="Genomic_DNA"/>
</dbReference>
<keyword evidence="3" id="KW-1185">Reference proteome</keyword>